<keyword evidence="2" id="KW-1185">Reference proteome</keyword>
<proteinExistence type="predicted"/>
<protein>
    <submittedName>
        <fullName evidence="1">Uncharacterized protein</fullName>
    </submittedName>
</protein>
<sequence>MYSVTQRISQIKQPRGGYVKRKDFTCITLEDGIELNSQENIHPSLIGFVNGSVVLSAKDVASYLSL</sequence>
<reference evidence="1 2" key="1">
    <citation type="submission" date="2021-10" db="EMBL/GenBank/DDBJ databases">
        <title>Anaerobic single-cell dispensing facilitates the cultivation of human gut bacteria.</title>
        <authorList>
            <person name="Afrizal A."/>
        </authorList>
    </citation>
    <scope>NUCLEOTIDE SEQUENCE [LARGE SCALE GENOMIC DNA]</scope>
    <source>
        <strain evidence="1 2">CLA-AA-H276</strain>
    </source>
</reference>
<dbReference type="RefSeq" id="WP_308459667.1">
    <property type="nucleotide sequence ID" value="NZ_JAJEPS010000011.1"/>
</dbReference>
<accession>A0AAE3A985</accession>
<organism evidence="1 2">
    <name type="scientific">Hominiventricola filiformis</name>
    <dbReference type="NCBI Taxonomy" id="2885352"/>
    <lineage>
        <taxon>Bacteria</taxon>
        <taxon>Bacillati</taxon>
        <taxon>Bacillota</taxon>
        <taxon>Clostridia</taxon>
        <taxon>Lachnospirales</taxon>
        <taxon>Lachnospiraceae</taxon>
        <taxon>Hominiventricola</taxon>
    </lineage>
</organism>
<comment type="caution">
    <text evidence="1">The sequence shown here is derived from an EMBL/GenBank/DDBJ whole genome shotgun (WGS) entry which is preliminary data.</text>
</comment>
<dbReference type="Proteomes" id="UP001198220">
    <property type="component" value="Unassembled WGS sequence"/>
</dbReference>
<gene>
    <name evidence="1" type="ORF">LKD36_11425</name>
</gene>
<name>A0AAE3A985_9FIRM</name>
<dbReference type="AlphaFoldDB" id="A0AAE3A985"/>
<evidence type="ECO:0000313" key="2">
    <source>
        <dbReference type="Proteomes" id="UP001198220"/>
    </source>
</evidence>
<dbReference type="EMBL" id="JAJEPS010000011">
    <property type="protein sequence ID" value="MCC2126777.1"/>
    <property type="molecule type" value="Genomic_DNA"/>
</dbReference>
<evidence type="ECO:0000313" key="1">
    <source>
        <dbReference type="EMBL" id="MCC2126777.1"/>
    </source>
</evidence>